<protein>
    <recommendedName>
        <fullName evidence="9">Protein translocase subunit SecE</fullName>
    </recommendedName>
</protein>
<feature type="transmembrane region" description="Helical" evidence="9">
    <location>
        <begin position="59"/>
        <end position="80"/>
    </location>
</feature>
<evidence type="ECO:0000256" key="6">
    <source>
        <dbReference type="ARBA" id="ARBA00022989"/>
    </source>
</evidence>
<dbReference type="PANTHER" id="PTHR33910">
    <property type="entry name" value="PROTEIN TRANSLOCASE SUBUNIT SECE"/>
    <property type="match status" value="1"/>
</dbReference>
<evidence type="ECO:0000256" key="3">
    <source>
        <dbReference type="ARBA" id="ARBA00022475"/>
    </source>
</evidence>
<dbReference type="InterPro" id="IPR038379">
    <property type="entry name" value="SecE_sf"/>
</dbReference>
<evidence type="ECO:0000256" key="7">
    <source>
        <dbReference type="ARBA" id="ARBA00023010"/>
    </source>
</evidence>
<dbReference type="Pfam" id="PF00584">
    <property type="entry name" value="SecE"/>
    <property type="match status" value="1"/>
</dbReference>
<reference evidence="11" key="2">
    <citation type="submission" date="2022-05" db="EMBL/GenBank/DDBJ databases">
        <authorList>
            <person name="Kim J.-S."/>
            <person name="Lee K."/>
            <person name="Suh M."/>
            <person name="Eom M."/>
            <person name="Kim J.-S."/>
            <person name="Kim D.-S."/>
            <person name="Ko S.-H."/>
            <person name="Shin Y."/>
            <person name="Lee J.-S."/>
        </authorList>
    </citation>
    <scope>NUCLEOTIDE SEQUENCE</scope>
    <source>
        <strain evidence="11">N237</strain>
    </source>
</reference>
<evidence type="ECO:0000256" key="2">
    <source>
        <dbReference type="ARBA" id="ARBA00022448"/>
    </source>
</evidence>
<evidence type="ECO:0000256" key="1">
    <source>
        <dbReference type="ARBA" id="ARBA00004370"/>
    </source>
</evidence>
<keyword evidence="5 9" id="KW-0653">Protein transport</keyword>
<keyword evidence="7 9" id="KW-0811">Translocation</keyword>
<evidence type="ECO:0000256" key="9">
    <source>
        <dbReference type="HAMAP-Rule" id="MF_00422"/>
    </source>
</evidence>
<comment type="subcellular location">
    <subcellularLocation>
        <location evidence="1">Membrane</location>
    </subcellularLocation>
</comment>
<evidence type="ECO:0000313" key="12">
    <source>
        <dbReference type="Proteomes" id="UP001056336"/>
    </source>
</evidence>
<evidence type="ECO:0000313" key="11">
    <source>
        <dbReference type="EMBL" id="UQX88038.1"/>
    </source>
</evidence>
<reference evidence="11" key="1">
    <citation type="journal article" date="2018" name="Int. J. Syst. Evol. Microbiol.">
        <title>Jatrophihabitans telluris sp. nov., isolated from sediment soil of lava forest wetlands and the emended description of the genus Jatrophihabitans.</title>
        <authorList>
            <person name="Lee K.C."/>
            <person name="Suh M.K."/>
            <person name="Eom M.K."/>
            <person name="Kim K.K."/>
            <person name="Kim J.S."/>
            <person name="Kim D.S."/>
            <person name="Ko S.H."/>
            <person name="Shin Y.K."/>
            <person name="Lee J.S."/>
        </authorList>
    </citation>
    <scope>NUCLEOTIDE SEQUENCE</scope>
    <source>
        <strain evidence="11">N237</strain>
    </source>
</reference>
<comment type="caution">
    <text evidence="9">Lacks conserved residue(s) required for the propagation of feature annotation.</text>
</comment>
<dbReference type="InterPro" id="IPR005807">
    <property type="entry name" value="SecE_bac"/>
</dbReference>
<dbReference type="RefSeq" id="WP_249771149.1">
    <property type="nucleotide sequence ID" value="NZ_CP097332.1"/>
</dbReference>
<feature type="region of interest" description="Disordered" evidence="10">
    <location>
        <begin position="1"/>
        <end position="21"/>
    </location>
</feature>
<keyword evidence="6 9" id="KW-1133">Transmembrane helix</keyword>
<accession>A0ABY4QWI9</accession>
<keyword evidence="3 9" id="KW-1003">Cell membrane</keyword>
<organism evidence="11 12">
    <name type="scientific">Jatrophihabitans telluris</name>
    <dbReference type="NCBI Taxonomy" id="2038343"/>
    <lineage>
        <taxon>Bacteria</taxon>
        <taxon>Bacillati</taxon>
        <taxon>Actinomycetota</taxon>
        <taxon>Actinomycetes</taxon>
        <taxon>Jatrophihabitantales</taxon>
        <taxon>Jatrophihabitantaceae</taxon>
        <taxon>Jatrophihabitans</taxon>
    </lineage>
</organism>
<comment type="similarity">
    <text evidence="9">Belongs to the SecE/SEC61-gamma family.</text>
</comment>
<gene>
    <name evidence="9 11" type="primary">secE</name>
    <name evidence="11" type="ORF">M6D93_17320</name>
</gene>
<keyword evidence="2 9" id="KW-0813">Transport</keyword>
<proteinExistence type="inferred from homology"/>
<name>A0ABY4QWI9_9ACTN</name>
<keyword evidence="12" id="KW-1185">Reference proteome</keyword>
<feature type="transmembrane region" description="Helical" evidence="9">
    <location>
        <begin position="20"/>
        <end position="38"/>
    </location>
</feature>
<evidence type="ECO:0000256" key="5">
    <source>
        <dbReference type="ARBA" id="ARBA00022927"/>
    </source>
</evidence>
<evidence type="ECO:0000256" key="8">
    <source>
        <dbReference type="ARBA" id="ARBA00023136"/>
    </source>
</evidence>
<comment type="function">
    <text evidence="9">Essential subunit of the Sec protein translocation channel SecYEG. Clamps together the 2 halves of SecY. May contact the channel plug during translocation.</text>
</comment>
<dbReference type="HAMAP" id="MF_00422">
    <property type="entry name" value="SecE"/>
    <property type="match status" value="1"/>
</dbReference>
<dbReference type="NCBIfam" id="TIGR00964">
    <property type="entry name" value="secE_bact"/>
    <property type="match status" value="1"/>
</dbReference>
<dbReference type="EMBL" id="CP097332">
    <property type="protein sequence ID" value="UQX88038.1"/>
    <property type="molecule type" value="Genomic_DNA"/>
</dbReference>
<dbReference type="PANTHER" id="PTHR33910:SF1">
    <property type="entry name" value="PROTEIN TRANSLOCASE SUBUNIT SECE"/>
    <property type="match status" value="1"/>
</dbReference>
<keyword evidence="4 9" id="KW-0812">Transmembrane</keyword>
<dbReference type="Gene3D" id="1.20.5.1030">
    <property type="entry name" value="Preprotein translocase secy subunit"/>
    <property type="match status" value="1"/>
</dbReference>
<comment type="subunit">
    <text evidence="9">Component of the Sec protein translocase complex. Heterotrimer consisting of SecY, SecE and SecG subunits. The heterotrimers can form oligomers, although 1 heterotrimer is thought to be able to translocate proteins. Interacts with the ribosome. Interacts with SecDF, and other proteins may be involved. Interacts with SecA.</text>
</comment>
<dbReference type="Proteomes" id="UP001056336">
    <property type="component" value="Chromosome"/>
</dbReference>
<dbReference type="InterPro" id="IPR001901">
    <property type="entry name" value="Translocase_SecE/Sec61-g"/>
</dbReference>
<evidence type="ECO:0000256" key="10">
    <source>
        <dbReference type="SAM" id="MobiDB-lite"/>
    </source>
</evidence>
<keyword evidence="8 9" id="KW-0472">Membrane</keyword>
<sequence>MTETQEAPAPSSRPNKGTGGGGLSLLWRWLPLLVTAVRRRFRETVAEMRKVLWPSRKEMITYTTVVIVFVVIMVTIVAVLDLGLAKAVLAVFG</sequence>
<evidence type="ECO:0000256" key="4">
    <source>
        <dbReference type="ARBA" id="ARBA00022692"/>
    </source>
</evidence>